<protein>
    <recommendedName>
        <fullName evidence="7">Acid phosphatase</fullName>
    </recommendedName>
</protein>
<sequence>MGRSQILLLCSLSLCLSIAVADWNILNQRTKNGLQISLRNYCESWRMNVELHNIRGFEVVPEECASYIGKYVTSTQYKVDSERAIEECIVFLSTSCNLKKDGKDAWIFDIDDTLLSTVPFYKKHHYGSHEDELSSVQDYKTKARKELINKGYRIWGIVGDQYSSIEGIPNAKRTFKLPNPMYHVC</sequence>
<dbReference type="Gene3D" id="3.40.50.1000">
    <property type="entry name" value="HAD superfamily/HAD-like"/>
    <property type="match status" value="2"/>
</dbReference>
<evidence type="ECO:0000256" key="2">
    <source>
        <dbReference type="SAM" id="SignalP"/>
    </source>
</evidence>
<dbReference type="InterPro" id="IPR023214">
    <property type="entry name" value="HAD_sf"/>
</dbReference>
<dbReference type="InterPro" id="IPR005519">
    <property type="entry name" value="Acid_phosphat_B-like"/>
</dbReference>
<name>A0A7J6E1A7_CANSA</name>
<reference evidence="5 6" key="1">
    <citation type="journal article" date="2020" name="bioRxiv">
        <title>Sequence and annotation of 42 cannabis genomes reveals extensive copy number variation in cannabinoid synthesis and pathogen resistance genes.</title>
        <authorList>
            <person name="Mckernan K.J."/>
            <person name="Helbert Y."/>
            <person name="Kane L.T."/>
            <person name="Ebling H."/>
            <person name="Zhang L."/>
            <person name="Liu B."/>
            <person name="Eaton Z."/>
            <person name="Mclaughlin S."/>
            <person name="Kingan S."/>
            <person name="Baybayan P."/>
            <person name="Concepcion G."/>
            <person name="Jordan M."/>
            <person name="Riva A."/>
            <person name="Barbazuk W."/>
            <person name="Harkins T."/>
        </authorList>
    </citation>
    <scope>NUCLEOTIDE SEQUENCE [LARGE SCALE GENOMIC DNA]</scope>
    <source>
        <strain evidence="5 6">cv. Jamaican Lion 4</strain>
        <strain evidence="4">Father</strain>
        <strain evidence="3">Mother</strain>
        <tissue evidence="3">Leaf</tissue>
    </source>
</reference>
<accession>A0A7J6E1A7</accession>
<feature type="signal peptide" evidence="2">
    <location>
        <begin position="1"/>
        <end position="21"/>
    </location>
</feature>
<evidence type="ECO:0008006" key="7">
    <source>
        <dbReference type="Google" id="ProtNLM"/>
    </source>
</evidence>
<dbReference type="Proteomes" id="UP000583929">
    <property type="component" value="Unassembled WGS sequence"/>
</dbReference>
<keyword evidence="6" id="KW-1185">Reference proteome</keyword>
<dbReference type="InterPro" id="IPR036412">
    <property type="entry name" value="HAD-like_sf"/>
</dbReference>
<dbReference type="Pfam" id="PF03767">
    <property type="entry name" value="Acid_phosphat_B"/>
    <property type="match status" value="2"/>
</dbReference>
<dbReference type="SUPFAM" id="SSF56784">
    <property type="entry name" value="HAD-like"/>
    <property type="match status" value="1"/>
</dbReference>
<dbReference type="EMBL" id="JAATIQ010000197">
    <property type="protein sequence ID" value="KAF4371320.1"/>
    <property type="molecule type" value="Genomic_DNA"/>
</dbReference>
<dbReference type="Proteomes" id="UP000525078">
    <property type="component" value="Unassembled WGS sequence"/>
</dbReference>
<evidence type="ECO:0000256" key="1">
    <source>
        <dbReference type="ARBA" id="ARBA00022729"/>
    </source>
</evidence>
<dbReference type="PANTHER" id="PTHR31284:SF24">
    <property type="entry name" value="ACID PHOSPHATASE"/>
    <property type="match status" value="1"/>
</dbReference>
<organism evidence="3 5">
    <name type="scientific">Cannabis sativa</name>
    <name type="common">Hemp</name>
    <name type="synonym">Marijuana</name>
    <dbReference type="NCBI Taxonomy" id="3483"/>
    <lineage>
        <taxon>Eukaryota</taxon>
        <taxon>Viridiplantae</taxon>
        <taxon>Streptophyta</taxon>
        <taxon>Embryophyta</taxon>
        <taxon>Tracheophyta</taxon>
        <taxon>Spermatophyta</taxon>
        <taxon>Magnoliopsida</taxon>
        <taxon>eudicotyledons</taxon>
        <taxon>Gunneridae</taxon>
        <taxon>Pentapetalae</taxon>
        <taxon>rosids</taxon>
        <taxon>fabids</taxon>
        <taxon>Rosales</taxon>
        <taxon>Cannabaceae</taxon>
        <taxon>Cannabis</taxon>
    </lineage>
</organism>
<dbReference type="EMBL" id="JAATIP010000333">
    <property type="protein sequence ID" value="KAF4351630.1"/>
    <property type="molecule type" value="Genomic_DNA"/>
</dbReference>
<keyword evidence="1 2" id="KW-0732">Signal</keyword>
<feature type="chain" id="PRO_5036400355" description="Acid phosphatase" evidence="2">
    <location>
        <begin position="22"/>
        <end position="185"/>
    </location>
</feature>
<evidence type="ECO:0000313" key="5">
    <source>
        <dbReference type="Proteomes" id="UP000525078"/>
    </source>
</evidence>
<evidence type="ECO:0000313" key="4">
    <source>
        <dbReference type="EMBL" id="KAF4371320.1"/>
    </source>
</evidence>
<gene>
    <name evidence="3" type="ORF">F8388_003283</name>
    <name evidence="4" type="ORF">G4B88_003790</name>
</gene>
<dbReference type="PANTHER" id="PTHR31284">
    <property type="entry name" value="ACID PHOSPHATASE-LIKE PROTEIN"/>
    <property type="match status" value="1"/>
</dbReference>
<comment type="caution">
    <text evidence="3">The sequence shown here is derived from an EMBL/GenBank/DDBJ whole genome shotgun (WGS) entry which is preliminary data.</text>
</comment>
<proteinExistence type="predicted"/>
<evidence type="ECO:0000313" key="6">
    <source>
        <dbReference type="Proteomes" id="UP000583929"/>
    </source>
</evidence>
<dbReference type="AlphaFoldDB" id="A0A7J6E1A7"/>
<evidence type="ECO:0000313" key="3">
    <source>
        <dbReference type="EMBL" id="KAF4351630.1"/>
    </source>
</evidence>